<dbReference type="Gene3D" id="3.40.50.300">
    <property type="entry name" value="P-loop containing nucleotide triphosphate hydrolases"/>
    <property type="match status" value="1"/>
</dbReference>
<evidence type="ECO:0000313" key="4">
    <source>
        <dbReference type="EMBL" id="SNQ45760.1"/>
    </source>
</evidence>
<dbReference type="NCBIfam" id="NF040586">
    <property type="entry name" value="FxSxx_TPR"/>
    <property type="match status" value="1"/>
</dbReference>
<dbReference type="PANTHER" id="PTHR46082">
    <property type="entry name" value="ATP/GTP-BINDING PROTEIN-RELATED"/>
    <property type="match status" value="1"/>
</dbReference>
<evidence type="ECO:0000259" key="2">
    <source>
        <dbReference type="Pfam" id="PF13676"/>
    </source>
</evidence>
<feature type="compositionally biased region" description="Basic and acidic residues" evidence="1">
    <location>
        <begin position="453"/>
        <end position="471"/>
    </location>
</feature>
<dbReference type="PANTHER" id="PTHR46082:SF6">
    <property type="entry name" value="AAA+ ATPASE DOMAIN-CONTAINING PROTEIN-RELATED"/>
    <property type="match status" value="1"/>
</dbReference>
<sequence>MAESGETGVEHAGNNHCSLDLFLFAVRSDAAWADWISWQLEEAGFQVGPGTWPNPPGSNWIRALHQGVQNASRTIVVVSASSLLDALAEAVWQTVLAKDPAGENGTLLLVRVDDHPLPGILARFVPLDLFDACRDDAIERLLAAIEGTNAKPRAEPHFPGQMPARLRGVEPSFPGRFTARRGLPGRNRHFTGRDELLARLHTSLMANNLVAVTAMHGMGGVGKSQLAIEYAYRNLDDYSLVLWVDAEQTGLIAEKIAALADVVGLPKTGRAADTAAAVLAELGRRDRWLVILDNAESPAKLSPWIPCGPGHVLITSRNPNWEALASTVSVEIFTRAESTSLLARRVPGSDQHTLENLAAELADLPLGLAQAASYMSTNGTAADNYLVKFRAQRDIMLRSGDDPLYARTVATAWSVSLEQLQADSPESVRLLRLCALMSPEPIPTDILPGRQEPLPRPRSDAHTSTHRSPDRRLDLDEVIGAARRYSLLRRDEDTIQVHRLVQAVIADSSREAQGWASLCRAAIEIAAGAVEKLDVDLPVNWPRFHLISPHLQALCQSSAPFAGFEHAGRLAHAIAMTVGAHGMSGLPEAGEALARIALRLLDAYCDEKELMEISHEMTWQIAQRIPAEAEHMYRRNLEKRRGLYGDDDLRTIYTRNEIAWIAAVQGEWNKAEEQYREVLAARAALLGDEHPFTLITRHELAWTIGNQDRITEAEGMFRTVLAARRQILGNDHPRTLGTRHELAWISGLTGRWEEAETEYRYLLEARLHLLGALHPDTLACLHEIGWILANRGCWPAAVEAYQEELTARRQIHRDDHPNLIAARQHIELCQRQEIPLVPRHIV</sequence>
<dbReference type="InterPro" id="IPR056681">
    <property type="entry name" value="DUF7779"/>
</dbReference>
<dbReference type="EMBL" id="FZMO01000014">
    <property type="protein sequence ID" value="SNQ45760.1"/>
    <property type="molecule type" value="Genomic_DNA"/>
</dbReference>
<evidence type="ECO:0000256" key="1">
    <source>
        <dbReference type="SAM" id="MobiDB-lite"/>
    </source>
</evidence>
<dbReference type="Pfam" id="PF13676">
    <property type="entry name" value="TIR_2"/>
    <property type="match status" value="1"/>
</dbReference>
<dbReference type="AlphaFoldDB" id="A0A2I2KJC7"/>
<keyword evidence="5" id="KW-1185">Reference proteome</keyword>
<evidence type="ECO:0000313" key="5">
    <source>
        <dbReference type="Proteomes" id="UP000234331"/>
    </source>
</evidence>
<dbReference type="Pfam" id="PF25000">
    <property type="entry name" value="DUF7779"/>
    <property type="match status" value="1"/>
</dbReference>
<gene>
    <name evidence="4" type="ORF">FRACA_1100013</name>
</gene>
<dbReference type="InterPro" id="IPR011990">
    <property type="entry name" value="TPR-like_helical_dom_sf"/>
</dbReference>
<dbReference type="Gene3D" id="3.40.50.10140">
    <property type="entry name" value="Toll/interleukin-1 receptor homology (TIR) domain"/>
    <property type="match status" value="1"/>
</dbReference>
<name>A0A2I2KJC7_9ACTN</name>
<dbReference type="Gene3D" id="1.25.40.10">
    <property type="entry name" value="Tetratricopeptide repeat domain"/>
    <property type="match status" value="1"/>
</dbReference>
<proteinExistence type="predicted"/>
<dbReference type="SUPFAM" id="SSF52200">
    <property type="entry name" value="Toll/Interleukin receptor TIR domain"/>
    <property type="match status" value="1"/>
</dbReference>
<organism evidence="4 5">
    <name type="scientific">Frankia canadensis</name>
    <dbReference type="NCBI Taxonomy" id="1836972"/>
    <lineage>
        <taxon>Bacteria</taxon>
        <taxon>Bacillati</taxon>
        <taxon>Actinomycetota</taxon>
        <taxon>Actinomycetes</taxon>
        <taxon>Frankiales</taxon>
        <taxon>Frankiaceae</taxon>
        <taxon>Frankia</taxon>
    </lineage>
</organism>
<dbReference type="RefSeq" id="WP_101829889.1">
    <property type="nucleotide sequence ID" value="NZ_FZMO01000014.1"/>
</dbReference>
<reference evidence="4 5" key="1">
    <citation type="submission" date="2017-06" db="EMBL/GenBank/DDBJ databases">
        <authorList>
            <person name="Kim H.J."/>
            <person name="Triplett B.A."/>
        </authorList>
    </citation>
    <scope>NUCLEOTIDE SEQUENCE [LARGE SCALE GENOMIC DNA]</scope>
    <source>
        <strain evidence="4">FRACA_ARgP5</strain>
    </source>
</reference>
<feature type="domain" description="TIR" evidence="2">
    <location>
        <begin position="27"/>
        <end position="142"/>
    </location>
</feature>
<dbReference type="GO" id="GO:0007165">
    <property type="term" value="P:signal transduction"/>
    <property type="evidence" value="ECO:0007669"/>
    <property type="project" value="InterPro"/>
</dbReference>
<protein>
    <submittedName>
        <fullName evidence="4">Putative ATP /GTP-binding protein</fullName>
    </submittedName>
</protein>
<dbReference type="SUPFAM" id="SSF52540">
    <property type="entry name" value="P-loop containing nucleoside triphosphate hydrolases"/>
    <property type="match status" value="1"/>
</dbReference>
<dbReference type="Pfam" id="PF13374">
    <property type="entry name" value="TPR_10"/>
    <property type="match status" value="3"/>
</dbReference>
<feature type="domain" description="DUF7779" evidence="3">
    <location>
        <begin position="420"/>
        <end position="507"/>
    </location>
</feature>
<dbReference type="InterPro" id="IPR027417">
    <property type="entry name" value="P-loop_NTPase"/>
</dbReference>
<dbReference type="InterPro" id="IPR035897">
    <property type="entry name" value="Toll_tir_struct_dom_sf"/>
</dbReference>
<dbReference type="GO" id="GO:0043531">
    <property type="term" value="F:ADP binding"/>
    <property type="evidence" value="ECO:0007669"/>
    <property type="project" value="InterPro"/>
</dbReference>
<dbReference type="Proteomes" id="UP000234331">
    <property type="component" value="Unassembled WGS sequence"/>
</dbReference>
<dbReference type="SUPFAM" id="SSF48452">
    <property type="entry name" value="TPR-like"/>
    <property type="match status" value="1"/>
</dbReference>
<dbReference type="OrthoDB" id="3542917at2"/>
<dbReference type="InterPro" id="IPR000157">
    <property type="entry name" value="TIR_dom"/>
</dbReference>
<dbReference type="InterPro" id="IPR053137">
    <property type="entry name" value="NLR-like"/>
</dbReference>
<accession>A0A2I2KJC7</accession>
<feature type="region of interest" description="Disordered" evidence="1">
    <location>
        <begin position="442"/>
        <end position="471"/>
    </location>
</feature>
<evidence type="ECO:0000259" key="3">
    <source>
        <dbReference type="Pfam" id="PF25000"/>
    </source>
</evidence>